<evidence type="ECO:0000256" key="1">
    <source>
        <dbReference type="SAM" id="Phobius"/>
    </source>
</evidence>
<feature type="transmembrane region" description="Helical" evidence="1">
    <location>
        <begin position="121"/>
        <end position="142"/>
    </location>
</feature>
<dbReference type="InterPro" id="IPR008457">
    <property type="entry name" value="Cu-R_CopD_dom"/>
</dbReference>
<dbReference type="Pfam" id="PF05425">
    <property type="entry name" value="CopD"/>
    <property type="match status" value="1"/>
</dbReference>
<dbReference type="RefSeq" id="WP_036532964.1">
    <property type="nucleotide sequence ID" value="NZ_JJML01000019.1"/>
</dbReference>
<gene>
    <name evidence="3" type="ORF">DO97_05160</name>
</gene>
<keyword evidence="1" id="KW-0472">Membrane</keyword>
<comment type="caution">
    <text evidence="3">The sequence shown here is derived from an EMBL/GenBank/DDBJ whole genome shotgun (WGS) entry which is preliminary data.</text>
</comment>
<dbReference type="Proteomes" id="UP000030170">
    <property type="component" value="Unassembled WGS sequence"/>
</dbReference>
<organism evidence="3 4">
    <name type="scientific">Neosynechococcus sphagnicola sy1</name>
    <dbReference type="NCBI Taxonomy" id="1497020"/>
    <lineage>
        <taxon>Bacteria</taxon>
        <taxon>Bacillati</taxon>
        <taxon>Cyanobacteriota</taxon>
        <taxon>Cyanophyceae</taxon>
        <taxon>Neosynechococcales</taxon>
        <taxon>Neosynechococcaceae</taxon>
        <taxon>Neosynechococcus</taxon>
    </lineage>
</organism>
<evidence type="ECO:0000259" key="2">
    <source>
        <dbReference type="Pfam" id="PF05425"/>
    </source>
</evidence>
<feature type="domain" description="Copper resistance protein D" evidence="2">
    <location>
        <begin position="46"/>
        <end position="138"/>
    </location>
</feature>
<proteinExistence type="predicted"/>
<name>A0A098TK73_9CYAN</name>
<accession>A0A098TK73</accession>
<evidence type="ECO:0000313" key="3">
    <source>
        <dbReference type="EMBL" id="KGF72735.1"/>
    </source>
</evidence>
<dbReference type="GO" id="GO:0016020">
    <property type="term" value="C:membrane"/>
    <property type="evidence" value="ECO:0007669"/>
    <property type="project" value="InterPro"/>
</dbReference>
<keyword evidence="1" id="KW-0812">Transmembrane</keyword>
<evidence type="ECO:0000313" key="4">
    <source>
        <dbReference type="Proteomes" id="UP000030170"/>
    </source>
</evidence>
<reference evidence="3 4" key="1">
    <citation type="journal article" date="2014" name="Mol. Ecol.">
        <title>Evolution of Synechococcus.</title>
        <authorList>
            <person name="Dvorak P."/>
            <person name="Casamatta D."/>
            <person name="Hasler P."/>
            <person name="Poulickova A."/>
            <person name="Ondrej V."/>
            <person name="Sanges R."/>
        </authorList>
    </citation>
    <scope>NUCLEOTIDE SEQUENCE [LARGE SCALE GENOMIC DNA]</scope>
    <source>
        <strain evidence="3 4">CAUP A 1101</strain>
    </source>
</reference>
<feature type="transmembrane region" description="Helical" evidence="1">
    <location>
        <begin position="50"/>
        <end position="71"/>
    </location>
</feature>
<dbReference type="EMBL" id="JJML01000019">
    <property type="protein sequence ID" value="KGF72735.1"/>
    <property type="molecule type" value="Genomic_DNA"/>
</dbReference>
<protein>
    <submittedName>
        <fullName evidence="3">Copper resistance protein CopD</fullName>
    </submittedName>
</protein>
<dbReference type="AlphaFoldDB" id="A0A098TK73"/>
<sequence>MLFKILVIVHTLGATVWTGGHLVLAVMVLPKALKSCNPALIHNFEESFEPLGLTALVLQGITGLWLTWIYFPGLQDFWKFDGFLSTYIAIKLGLLLLTLGLAIHARFFIIPRLYQETLNSLAYHIVGVTTLAVLLVILGAGIRLGGLT</sequence>
<feature type="transmembrane region" description="Helical" evidence="1">
    <location>
        <begin position="6"/>
        <end position="29"/>
    </location>
</feature>
<dbReference type="OrthoDB" id="1162754at2"/>
<keyword evidence="1" id="KW-1133">Transmembrane helix</keyword>
<feature type="transmembrane region" description="Helical" evidence="1">
    <location>
        <begin position="83"/>
        <end position="109"/>
    </location>
</feature>
<keyword evidence="4" id="KW-1185">Reference proteome</keyword>